<dbReference type="Proteomes" id="UP000481861">
    <property type="component" value="Unassembled WGS sequence"/>
</dbReference>
<evidence type="ECO:0000313" key="4">
    <source>
        <dbReference type="Proteomes" id="UP000481861"/>
    </source>
</evidence>
<evidence type="ECO:0000256" key="1">
    <source>
        <dbReference type="SAM" id="Coils"/>
    </source>
</evidence>
<organism evidence="3 4">
    <name type="scientific">Massariosphaeria phaeospora</name>
    <dbReference type="NCBI Taxonomy" id="100035"/>
    <lineage>
        <taxon>Eukaryota</taxon>
        <taxon>Fungi</taxon>
        <taxon>Dikarya</taxon>
        <taxon>Ascomycota</taxon>
        <taxon>Pezizomycotina</taxon>
        <taxon>Dothideomycetes</taxon>
        <taxon>Pleosporomycetidae</taxon>
        <taxon>Pleosporales</taxon>
        <taxon>Pleosporales incertae sedis</taxon>
        <taxon>Massariosphaeria</taxon>
    </lineage>
</organism>
<proteinExistence type="predicted"/>
<name>A0A7C8I2T9_9PLEO</name>
<reference evidence="3 4" key="1">
    <citation type="submission" date="2020-01" db="EMBL/GenBank/DDBJ databases">
        <authorList>
            <consortium name="DOE Joint Genome Institute"/>
            <person name="Haridas S."/>
            <person name="Albert R."/>
            <person name="Binder M."/>
            <person name="Bloem J."/>
            <person name="Labutti K."/>
            <person name="Salamov A."/>
            <person name="Andreopoulos B."/>
            <person name="Baker S.E."/>
            <person name="Barry K."/>
            <person name="Bills G."/>
            <person name="Bluhm B.H."/>
            <person name="Cannon C."/>
            <person name="Castanera R."/>
            <person name="Culley D.E."/>
            <person name="Daum C."/>
            <person name="Ezra D."/>
            <person name="Gonzalez J.B."/>
            <person name="Henrissat B."/>
            <person name="Kuo A."/>
            <person name="Liang C."/>
            <person name="Lipzen A."/>
            <person name="Lutzoni F."/>
            <person name="Magnuson J."/>
            <person name="Mondo S."/>
            <person name="Nolan M."/>
            <person name="Ohm R."/>
            <person name="Pangilinan J."/>
            <person name="Park H.-J.H."/>
            <person name="Ramirez L."/>
            <person name="Alfaro M."/>
            <person name="Sun H."/>
            <person name="Tritt A."/>
            <person name="Yoshinaga Y."/>
            <person name="Zwiers L.-H.L."/>
            <person name="Turgeon B.G."/>
            <person name="Goodwin S.B."/>
            <person name="Spatafora J.W."/>
            <person name="Crous P.W."/>
            <person name="Grigoriev I.V."/>
        </authorList>
    </citation>
    <scope>NUCLEOTIDE SEQUENCE [LARGE SCALE GENOMIC DNA]</scope>
    <source>
        <strain evidence="3 4">CBS 611.86</strain>
    </source>
</reference>
<dbReference type="OrthoDB" id="3783520at2759"/>
<keyword evidence="4" id="KW-1185">Reference proteome</keyword>
<protein>
    <submittedName>
        <fullName evidence="3">Uncharacterized protein</fullName>
    </submittedName>
</protein>
<dbReference type="AlphaFoldDB" id="A0A7C8I2T9"/>
<sequence length="376" mass="43100">MELKKPPSYSSTPGTQRPSQPLQQYHPTQCATTCTHEIHRSAPAHTPYCPACITKSAKTNLEFAQGKLLLTGGLDNPPRLRDADWKRANLVYQTALRALEKVRKKDQLRWERENAWDAAHASSEASGGQITPYCNVCTSVSTEPLNTSLDRVQDDVAWWEKPGGLASYLGSPTPPRSRPPRPKSGTVPAGRGSSMGYIVRELRAALAASESEQREWYRRYETECAVRRKYDLGENSSFEPTFWDSPISSAKVRELFHEAQEIKLKNERFARGNKLRPRPPRSSLSRCETAEEFEIDEEFKEKMRLEEEAEEAERMEREAQKVGEEVGYLYWVGCMNLVEEWKEDFLRSNHNLVWRDRMQPPEEMALSEEDTIMEEA</sequence>
<accession>A0A7C8I2T9</accession>
<feature type="region of interest" description="Disordered" evidence="2">
    <location>
        <begin position="167"/>
        <end position="192"/>
    </location>
</feature>
<keyword evidence="1" id="KW-0175">Coiled coil</keyword>
<feature type="compositionally biased region" description="Polar residues" evidence="2">
    <location>
        <begin position="8"/>
        <end position="24"/>
    </location>
</feature>
<evidence type="ECO:0000313" key="3">
    <source>
        <dbReference type="EMBL" id="KAF2865453.1"/>
    </source>
</evidence>
<feature type="region of interest" description="Disordered" evidence="2">
    <location>
        <begin position="1"/>
        <end position="24"/>
    </location>
</feature>
<evidence type="ECO:0000256" key="2">
    <source>
        <dbReference type="SAM" id="MobiDB-lite"/>
    </source>
</evidence>
<gene>
    <name evidence="3" type="ORF">BDV95DRAFT_632305</name>
</gene>
<dbReference type="EMBL" id="JAADJZ010000033">
    <property type="protein sequence ID" value="KAF2865453.1"/>
    <property type="molecule type" value="Genomic_DNA"/>
</dbReference>
<feature type="coiled-coil region" evidence="1">
    <location>
        <begin position="295"/>
        <end position="325"/>
    </location>
</feature>
<comment type="caution">
    <text evidence="3">The sequence shown here is derived from an EMBL/GenBank/DDBJ whole genome shotgun (WGS) entry which is preliminary data.</text>
</comment>